<keyword evidence="5 7" id="KW-0408">Iron</keyword>
<dbReference type="Proteomes" id="UP000432015">
    <property type="component" value="Unassembled WGS sequence"/>
</dbReference>
<dbReference type="PRINTS" id="PR00385">
    <property type="entry name" value="P450"/>
</dbReference>
<evidence type="ECO:0000256" key="5">
    <source>
        <dbReference type="ARBA" id="ARBA00023004"/>
    </source>
</evidence>
<dbReference type="GO" id="GO:0005506">
    <property type="term" value="F:iron ion binding"/>
    <property type="evidence" value="ECO:0007669"/>
    <property type="project" value="InterPro"/>
</dbReference>
<dbReference type="Gene3D" id="1.10.630.10">
    <property type="entry name" value="Cytochrome P450"/>
    <property type="match status" value="1"/>
</dbReference>
<dbReference type="InterPro" id="IPR050196">
    <property type="entry name" value="Cytochrome_P450_Monoox"/>
</dbReference>
<reference evidence="9 10" key="1">
    <citation type="submission" date="2019-11" db="EMBL/GenBank/DDBJ databases">
        <authorList>
            <person name="Cao P."/>
        </authorList>
    </citation>
    <scope>NUCLEOTIDE SEQUENCE [LARGE SCALE GENOMIC DNA]</scope>
    <source>
        <strain evidence="9 10">NEAU-AAG5</strain>
    </source>
</reference>
<organism evidence="9 10">
    <name type="scientific">Actinomadura litoris</name>
    <dbReference type="NCBI Taxonomy" id="2678616"/>
    <lineage>
        <taxon>Bacteria</taxon>
        <taxon>Bacillati</taxon>
        <taxon>Actinomycetota</taxon>
        <taxon>Actinomycetes</taxon>
        <taxon>Streptosporangiales</taxon>
        <taxon>Thermomonosporaceae</taxon>
        <taxon>Actinomadura</taxon>
    </lineage>
</organism>
<dbReference type="SUPFAM" id="SSF48264">
    <property type="entry name" value="Cytochrome P450"/>
    <property type="match status" value="1"/>
</dbReference>
<dbReference type="GO" id="GO:0020037">
    <property type="term" value="F:heme binding"/>
    <property type="evidence" value="ECO:0007669"/>
    <property type="project" value="InterPro"/>
</dbReference>
<comment type="similarity">
    <text evidence="1 8">Belongs to the cytochrome P450 family.</text>
</comment>
<keyword evidence="2 7" id="KW-0349">Heme</keyword>
<dbReference type="AlphaFoldDB" id="A0A7K1L1E0"/>
<evidence type="ECO:0000256" key="7">
    <source>
        <dbReference type="PIRSR" id="PIRSR602401-1"/>
    </source>
</evidence>
<proteinExistence type="inferred from homology"/>
<evidence type="ECO:0000256" key="8">
    <source>
        <dbReference type="RuleBase" id="RU000461"/>
    </source>
</evidence>
<dbReference type="Pfam" id="PF00067">
    <property type="entry name" value="p450"/>
    <property type="match status" value="1"/>
</dbReference>
<dbReference type="GO" id="GO:0016705">
    <property type="term" value="F:oxidoreductase activity, acting on paired donors, with incorporation or reduction of molecular oxygen"/>
    <property type="evidence" value="ECO:0007669"/>
    <property type="project" value="InterPro"/>
</dbReference>
<dbReference type="GO" id="GO:0004497">
    <property type="term" value="F:monooxygenase activity"/>
    <property type="evidence" value="ECO:0007669"/>
    <property type="project" value="UniProtKB-KW"/>
</dbReference>
<dbReference type="EMBL" id="WOFH01000005">
    <property type="protein sequence ID" value="MUN38085.1"/>
    <property type="molecule type" value="Genomic_DNA"/>
</dbReference>
<keyword evidence="6 8" id="KW-0503">Monooxygenase</keyword>
<comment type="caution">
    <text evidence="9">The sequence shown here is derived from an EMBL/GenBank/DDBJ whole genome shotgun (WGS) entry which is preliminary data.</text>
</comment>
<evidence type="ECO:0000313" key="10">
    <source>
        <dbReference type="Proteomes" id="UP000432015"/>
    </source>
</evidence>
<keyword evidence="3 7" id="KW-0479">Metal-binding</keyword>
<feature type="binding site" description="axial binding residue" evidence="7">
    <location>
        <position position="390"/>
    </location>
    <ligand>
        <name>heme</name>
        <dbReference type="ChEBI" id="CHEBI:30413"/>
    </ligand>
    <ligandPart>
        <name>Fe</name>
        <dbReference type="ChEBI" id="CHEBI:18248"/>
    </ligandPart>
</feature>
<dbReference type="PROSITE" id="PS00086">
    <property type="entry name" value="CYTOCHROME_P450"/>
    <property type="match status" value="1"/>
</dbReference>
<name>A0A7K1L1E0_9ACTN</name>
<dbReference type="PRINTS" id="PR00463">
    <property type="entry name" value="EP450I"/>
</dbReference>
<evidence type="ECO:0000256" key="6">
    <source>
        <dbReference type="ARBA" id="ARBA00023033"/>
    </source>
</evidence>
<dbReference type="PANTHER" id="PTHR24291:SF50">
    <property type="entry name" value="BIFUNCTIONAL ALBAFLAVENONE MONOOXYGENASE_TERPENE SYNTHASE"/>
    <property type="match status" value="1"/>
</dbReference>
<dbReference type="InterPro" id="IPR001128">
    <property type="entry name" value="Cyt_P450"/>
</dbReference>
<evidence type="ECO:0000256" key="1">
    <source>
        <dbReference type="ARBA" id="ARBA00010617"/>
    </source>
</evidence>
<evidence type="ECO:0000256" key="4">
    <source>
        <dbReference type="ARBA" id="ARBA00023002"/>
    </source>
</evidence>
<comment type="cofactor">
    <cofactor evidence="7">
        <name>heme</name>
        <dbReference type="ChEBI" id="CHEBI:30413"/>
    </cofactor>
</comment>
<dbReference type="RefSeq" id="WP_156217249.1">
    <property type="nucleotide sequence ID" value="NZ_WOFH01000005.1"/>
</dbReference>
<dbReference type="CDD" id="cd11049">
    <property type="entry name" value="CYP170A1-like"/>
    <property type="match status" value="1"/>
</dbReference>
<keyword evidence="10" id="KW-1185">Reference proteome</keyword>
<dbReference type="InterPro" id="IPR017972">
    <property type="entry name" value="Cyt_P450_CS"/>
</dbReference>
<keyword evidence="4 8" id="KW-0560">Oxidoreductase</keyword>
<evidence type="ECO:0000256" key="2">
    <source>
        <dbReference type="ARBA" id="ARBA00022617"/>
    </source>
</evidence>
<dbReference type="InterPro" id="IPR002401">
    <property type="entry name" value="Cyt_P450_E_grp-I"/>
</dbReference>
<sequence>MKSPDIPKARGALPLVGHAPRLFHRPHEFLTGLPAYGDLVEIRLGPVRAVVVCDPELTRQVLRGDRVFDKGGVIYRRLRELGGDGLVTSTHDRHRRQRRLTGHALHSANLPGYARTMTRQIDSLTERWGDGQVLDVPAEMLGFTMRVLTETMFSSALPRHALGETVEDLVVIMRGILRRSVVPAPLNQIPTRGNRRYQRALVHLRTTLDAVIADRRAAPREGEDLLSRLLSARDVAGGGHGLTDREVADNVITFFVAGSETTANALAWALHLLARHPRIEDRLHTEVRQVLGDGPAGYDHLPRLGLTKRVIAETLRLYPPALMFTRITTTDTELGRHRLPAGTTVVFSPYVIHHRADLHDDPESFDPSRWESMPPARGDYVPFGSGPRKCVGEQFGMTEATLALATITARWHLESVPGRRVRTAMSLNPHGLRMRVVART</sequence>
<protein>
    <submittedName>
        <fullName evidence="9">Cytochrome P450</fullName>
    </submittedName>
</protein>
<gene>
    <name evidence="9" type="ORF">GNZ18_15930</name>
</gene>
<evidence type="ECO:0000256" key="3">
    <source>
        <dbReference type="ARBA" id="ARBA00022723"/>
    </source>
</evidence>
<dbReference type="PANTHER" id="PTHR24291">
    <property type="entry name" value="CYTOCHROME P450 FAMILY 4"/>
    <property type="match status" value="1"/>
</dbReference>
<accession>A0A7K1L1E0</accession>
<evidence type="ECO:0000313" key="9">
    <source>
        <dbReference type="EMBL" id="MUN38085.1"/>
    </source>
</evidence>
<dbReference type="InterPro" id="IPR036396">
    <property type="entry name" value="Cyt_P450_sf"/>
</dbReference>